<reference evidence="1 2" key="1">
    <citation type="journal article" date="2018" name="Front. Plant Sci.">
        <title>Red Clover (Trifolium pratense) and Zigzag Clover (T. medium) - A Picture of Genomic Similarities and Differences.</title>
        <authorList>
            <person name="Dluhosova J."/>
            <person name="Istvanek J."/>
            <person name="Nedelnik J."/>
            <person name="Repkova J."/>
        </authorList>
    </citation>
    <scope>NUCLEOTIDE SEQUENCE [LARGE SCALE GENOMIC DNA]</scope>
    <source>
        <strain evidence="2">cv. 10/8</strain>
        <tissue evidence="1">Leaf</tissue>
    </source>
</reference>
<dbReference type="Proteomes" id="UP000265520">
    <property type="component" value="Unassembled WGS sequence"/>
</dbReference>
<keyword evidence="2" id="KW-1185">Reference proteome</keyword>
<feature type="non-terminal residue" evidence="1">
    <location>
        <position position="1"/>
    </location>
</feature>
<protein>
    <submittedName>
        <fullName evidence="1">Uncharacterized protein</fullName>
    </submittedName>
</protein>
<sequence>AMLLDSSYGDSDKNSLAMVPVKNFIVEQENF</sequence>
<evidence type="ECO:0000313" key="1">
    <source>
        <dbReference type="EMBL" id="MCI50125.1"/>
    </source>
</evidence>
<name>A0A392SQ11_9FABA</name>
<organism evidence="1 2">
    <name type="scientific">Trifolium medium</name>
    <dbReference type="NCBI Taxonomy" id="97028"/>
    <lineage>
        <taxon>Eukaryota</taxon>
        <taxon>Viridiplantae</taxon>
        <taxon>Streptophyta</taxon>
        <taxon>Embryophyta</taxon>
        <taxon>Tracheophyta</taxon>
        <taxon>Spermatophyta</taxon>
        <taxon>Magnoliopsida</taxon>
        <taxon>eudicotyledons</taxon>
        <taxon>Gunneridae</taxon>
        <taxon>Pentapetalae</taxon>
        <taxon>rosids</taxon>
        <taxon>fabids</taxon>
        <taxon>Fabales</taxon>
        <taxon>Fabaceae</taxon>
        <taxon>Papilionoideae</taxon>
        <taxon>50 kb inversion clade</taxon>
        <taxon>NPAAA clade</taxon>
        <taxon>Hologalegina</taxon>
        <taxon>IRL clade</taxon>
        <taxon>Trifolieae</taxon>
        <taxon>Trifolium</taxon>
    </lineage>
</organism>
<evidence type="ECO:0000313" key="2">
    <source>
        <dbReference type="Proteomes" id="UP000265520"/>
    </source>
</evidence>
<comment type="caution">
    <text evidence="1">The sequence shown here is derived from an EMBL/GenBank/DDBJ whole genome shotgun (WGS) entry which is preliminary data.</text>
</comment>
<accession>A0A392SQ11</accession>
<dbReference type="AlphaFoldDB" id="A0A392SQ11"/>
<proteinExistence type="predicted"/>
<dbReference type="EMBL" id="LXQA010411699">
    <property type="protein sequence ID" value="MCI50125.1"/>
    <property type="molecule type" value="Genomic_DNA"/>
</dbReference>